<dbReference type="InterPro" id="IPR011050">
    <property type="entry name" value="Pectin_lyase_fold/virulence"/>
</dbReference>
<dbReference type="Proteomes" id="UP000800981">
    <property type="component" value="Unassembled WGS sequence"/>
</dbReference>
<name>A0ABX0GU38_9ACTN</name>
<dbReference type="InterPro" id="IPR012334">
    <property type="entry name" value="Pectin_lyas_fold"/>
</dbReference>
<protein>
    <recommendedName>
        <fullName evidence="4">Parallel beta helix pectate lyase-like protein</fullName>
    </recommendedName>
</protein>
<evidence type="ECO:0000256" key="1">
    <source>
        <dbReference type="SAM" id="SignalP"/>
    </source>
</evidence>
<evidence type="ECO:0000313" key="3">
    <source>
        <dbReference type="Proteomes" id="UP000800981"/>
    </source>
</evidence>
<evidence type="ECO:0008006" key="4">
    <source>
        <dbReference type="Google" id="ProtNLM"/>
    </source>
</evidence>
<organism evidence="2 3">
    <name type="scientific">Motilibacter deserti</name>
    <dbReference type="NCBI Taxonomy" id="2714956"/>
    <lineage>
        <taxon>Bacteria</taxon>
        <taxon>Bacillati</taxon>
        <taxon>Actinomycetota</taxon>
        <taxon>Actinomycetes</taxon>
        <taxon>Motilibacterales</taxon>
        <taxon>Motilibacteraceae</taxon>
        <taxon>Motilibacter</taxon>
    </lineage>
</organism>
<dbReference type="EMBL" id="JAANNP010000006">
    <property type="protein sequence ID" value="NHC14412.1"/>
    <property type="molecule type" value="Genomic_DNA"/>
</dbReference>
<gene>
    <name evidence="2" type="ORF">G9H71_11545</name>
</gene>
<dbReference type="SUPFAM" id="SSF51126">
    <property type="entry name" value="Pectin lyase-like"/>
    <property type="match status" value="1"/>
</dbReference>
<proteinExistence type="predicted"/>
<keyword evidence="1" id="KW-0732">Signal</keyword>
<evidence type="ECO:0000313" key="2">
    <source>
        <dbReference type="EMBL" id="NHC14412.1"/>
    </source>
</evidence>
<dbReference type="RefSeq" id="WP_166281918.1">
    <property type="nucleotide sequence ID" value="NZ_JAANNP010000006.1"/>
</dbReference>
<feature type="signal peptide" evidence="1">
    <location>
        <begin position="1"/>
        <end position="32"/>
    </location>
</feature>
<comment type="caution">
    <text evidence="2">The sequence shown here is derived from an EMBL/GenBank/DDBJ whole genome shotgun (WGS) entry which is preliminary data.</text>
</comment>
<accession>A0ABX0GU38</accession>
<feature type="chain" id="PRO_5045813894" description="Parallel beta helix pectate lyase-like protein" evidence="1">
    <location>
        <begin position="33"/>
        <end position="440"/>
    </location>
</feature>
<dbReference type="Gene3D" id="2.160.20.10">
    <property type="entry name" value="Single-stranded right-handed beta-helix, Pectin lyase-like"/>
    <property type="match status" value="1"/>
</dbReference>
<sequence>MTRFPRPSVLGTSGRRSLAVALTLPLAAGALATTQAGAADAAPTYLQVSASSDRSGSVPLAGQTLSGKVYVFVPAVTGATTASFWIDDAAAAGKPDQVESSAPWDLAGGATSAKPWDLRSFPSGPHTVTVRFTVNGQQVTETATVNVSSPVAAVAASGAGTPATAPTTPTSVVTAPATVSAPAAADTALAAVPPAGYPSAANTGVPAGTKLTKSAGITVTKAGTVLDALDVAGSINVKANNVTIRRSRITNGGANYPVRLFSGFSGLVIEDTEIDGNGTASVGICCNKFTLRRVNLHNSVDGIRADGNVLVEDSWVHDLARTPGSHNDTVQTLKGSNIVLRHNTLLPYSAADGDPHNAAFIISAGTSGGPVDNVLLEKNYLNGGNYTLYLGKGGVHPVTNVQVRGNRFGRNFRFGPVTALAADTAFDATNVWNDNSLPVR</sequence>
<keyword evidence="3" id="KW-1185">Reference proteome</keyword>
<reference evidence="2 3" key="1">
    <citation type="submission" date="2020-03" db="EMBL/GenBank/DDBJ databases">
        <title>Two novel Motilibacter sp.</title>
        <authorList>
            <person name="Liu S."/>
        </authorList>
    </citation>
    <scope>NUCLEOTIDE SEQUENCE [LARGE SCALE GENOMIC DNA]</scope>
    <source>
        <strain evidence="2 3">E257</strain>
    </source>
</reference>